<organism evidence="1">
    <name type="scientific">Aquifex aeolicus</name>
    <dbReference type="NCBI Taxonomy" id="63363"/>
    <lineage>
        <taxon>Bacteria</taxon>
        <taxon>Pseudomonadati</taxon>
        <taxon>Aquificota</taxon>
        <taxon>Aquificia</taxon>
        <taxon>Aquificales</taxon>
        <taxon>Aquificaceae</taxon>
        <taxon>Aquifex</taxon>
    </lineage>
</organism>
<dbReference type="EMBL" id="DRNB01000137">
    <property type="protein sequence ID" value="HHJ63981.1"/>
    <property type="molecule type" value="Genomic_DNA"/>
</dbReference>
<accession>A0A7C5QEB9</accession>
<proteinExistence type="predicted"/>
<name>A0A7C5QEB9_AQUAO</name>
<evidence type="ECO:0000313" key="1">
    <source>
        <dbReference type="EMBL" id="HHJ63981.1"/>
    </source>
</evidence>
<dbReference type="AlphaFoldDB" id="A0A7C5QEB9"/>
<dbReference type="Proteomes" id="UP000885792">
    <property type="component" value="Unassembled WGS sequence"/>
</dbReference>
<protein>
    <submittedName>
        <fullName evidence="1">ATPase</fullName>
    </submittedName>
</protein>
<reference evidence="1" key="1">
    <citation type="journal article" date="2020" name="mSystems">
        <title>Genome- and Community-Level Interaction Insights into Carbon Utilization and Element Cycling Functions of Hydrothermarchaeota in Hydrothermal Sediment.</title>
        <authorList>
            <person name="Zhou Z."/>
            <person name="Liu Y."/>
            <person name="Xu W."/>
            <person name="Pan J."/>
            <person name="Luo Z.H."/>
            <person name="Li M."/>
        </authorList>
    </citation>
    <scope>NUCLEOTIDE SEQUENCE [LARGE SCALE GENOMIC DNA]</scope>
    <source>
        <strain evidence="1">HyVt-501</strain>
    </source>
</reference>
<gene>
    <name evidence="1" type="ORF">ENJ61_03650</name>
</gene>
<comment type="caution">
    <text evidence="1">The sequence shown here is derived from an EMBL/GenBank/DDBJ whole genome shotgun (WGS) entry which is preliminary data.</text>
</comment>
<sequence length="153" mass="16872">MKFLRKLTARGENTSGEYVFGELRISPGGRLAGDPDARMEEFWVEVVGTDPAGYWVLVGRRYGQFQLYNWRGDLHRLPSRPPSRSVTDVVFTEEVLCVAAPPHVVLYSLIDPQDPGSWRAHRLSGEGVRPIGGLDAGGDVVAFAGIGERIHLV</sequence>
<feature type="non-terminal residue" evidence="1">
    <location>
        <position position="153"/>
    </location>
</feature>